<proteinExistence type="predicted"/>
<evidence type="ECO:0000313" key="2">
    <source>
        <dbReference type="Proteomes" id="UP000464577"/>
    </source>
</evidence>
<dbReference type="AlphaFoldDB" id="A0A6P1VS90"/>
<gene>
    <name evidence="1" type="ORF">GJR95_08035</name>
</gene>
<keyword evidence="2" id="KW-1185">Reference proteome</keyword>
<accession>A0A6P1VS90</accession>
<organism evidence="1 2">
    <name type="scientific">Spirosoma endbachense</name>
    <dbReference type="NCBI Taxonomy" id="2666025"/>
    <lineage>
        <taxon>Bacteria</taxon>
        <taxon>Pseudomonadati</taxon>
        <taxon>Bacteroidota</taxon>
        <taxon>Cytophagia</taxon>
        <taxon>Cytophagales</taxon>
        <taxon>Cytophagaceae</taxon>
        <taxon>Spirosoma</taxon>
    </lineage>
</organism>
<dbReference type="Proteomes" id="UP000464577">
    <property type="component" value="Chromosome"/>
</dbReference>
<dbReference type="KEGG" id="senf:GJR95_08035"/>
<protein>
    <submittedName>
        <fullName evidence="1">Uncharacterized protein</fullName>
    </submittedName>
</protein>
<sequence length="393" mass="43947">MATGRGALQESNVSPLNKTNIMKKFSVFKRSNFLQLPLFLIMVLLISCNKENTLRLPNRGTSFSVKEAETWYNSQFKSKTSLFTTLEPEWSGALFKKSSDDKDFLIVPFKGSVNFNVKGSSVQSQQLHLRIFKDELSKKFQGRIVQFTSKLAAGDWSSYTITDSFSGRVFFRSINDGKLLFGYRYDKGKVTFQINPTSANAKPAGEVCNCRMQYYFTCYCQKPGTQSGLADVAVVGTSYTNDCNANPPTSNDVGTPWITQEGYRCGHWENNGAEMYNECYWVQDPVSGDPGTGGSADVDNQVTKPCVRSQVNGIINANVKNYVQTTFNEVFNNTKGLNMMIFQEDNGLGKAARTEVTSTNPLTIIMHVNANFLADASKEYATMTIYHELFMVF</sequence>
<name>A0A6P1VS90_9BACT</name>
<reference evidence="1 2" key="1">
    <citation type="submission" date="2019-11" db="EMBL/GenBank/DDBJ databases">
        <title>Spirosoma endbachense sp. nov., isolated from a natural salt meadow.</title>
        <authorList>
            <person name="Rojas J."/>
            <person name="Ambika Manirajan B."/>
            <person name="Ratering S."/>
            <person name="Suarez C."/>
            <person name="Geissler-Plaum R."/>
            <person name="Schnell S."/>
        </authorList>
    </citation>
    <scope>NUCLEOTIDE SEQUENCE [LARGE SCALE GENOMIC DNA]</scope>
    <source>
        <strain evidence="1 2">I-24</strain>
    </source>
</reference>
<evidence type="ECO:0000313" key="1">
    <source>
        <dbReference type="EMBL" id="QHV94972.1"/>
    </source>
</evidence>
<dbReference type="EMBL" id="CP045997">
    <property type="protein sequence ID" value="QHV94972.1"/>
    <property type="molecule type" value="Genomic_DNA"/>
</dbReference>